<keyword evidence="14" id="KW-1185">Reference proteome</keyword>
<dbReference type="GO" id="GO:0016757">
    <property type="term" value="F:glycosyltransferase activity"/>
    <property type="evidence" value="ECO:0007669"/>
    <property type="project" value="UniProtKB-KW"/>
</dbReference>
<feature type="transmembrane region" description="Helical" evidence="11">
    <location>
        <begin position="167"/>
        <end position="183"/>
    </location>
</feature>
<evidence type="ECO:0000256" key="9">
    <source>
        <dbReference type="ARBA" id="ARBA00038120"/>
    </source>
</evidence>
<keyword evidence="2" id="KW-1003">Cell membrane</keyword>
<evidence type="ECO:0000256" key="7">
    <source>
        <dbReference type="ARBA" id="ARBA00037281"/>
    </source>
</evidence>
<dbReference type="AlphaFoldDB" id="A0A931MUX7"/>
<dbReference type="SUPFAM" id="SSF53448">
    <property type="entry name" value="Nucleotide-diphospho-sugar transferases"/>
    <property type="match status" value="1"/>
</dbReference>
<feature type="transmembrane region" description="Helical" evidence="11">
    <location>
        <begin position="303"/>
        <end position="322"/>
    </location>
</feature>
<evidence type="ECO:0000256" key="11">
    <source>
        <dbReference type="SAM" id="Phobius"/>
    </source>
</evidence>
<dbReference type="GO" id="GO:0005886">
    <property type="term" value="C:plasma membrane"/>
    <property type="evidence" value="ECO:0007669"/>
    <property type="project" value="UniProtKB-SubCell"/>
</dbReference>
<dbReference type="Gene3D" id="3.90.550.10">
    <property type="entry name" value="Spore Coat Polysaccharide Biosynthesis Protein SpsA, Chain A"/>
    <property type="match status" value="1"/>
</dbReference>
<dbReference type="CDD" id="cd00761">
    <property type="entry name" value="Glyco_tranf_GTA_type"/>
    <property type="match status" value="1"/>
</dbReference>
<comment type="caution">
    <text evidence="13">The sequence shown here is derived from an EMBL/GenBank/DDBJ whole genome shotgun (WGS) entry which is preliminary data.</text>
</comment>
<comment type="subcellular location">
    <subcellularLocation>
        <location evidence="1">Cell membrane</location>
    </subcellularLocation>
</comment>
<evidence type="ECO:0000256" key="10">
    <source>
        <dbReference type="ARBA" id="ARBA00040345"/>
    </source>
</evidence>
<keyword evidence="6 11" id="KW-0472">Membrane</keyword>
<dbReference type="PANTHER" id="PTHR43646">
    <property type="entry name" value="GLYCOSYLTRANSFERASE"/>
    <property type="match status" value="1"/>
</dbReference>
<evidence type="ECO:0000256" key="4">
    <source>
        <dbReference type="ARBA" id="ARBA00022679"/>
    </source>
</evidence>
<gene>
    <name evidence="13" type="ORF">H0267_06100</name>
</gene>
<dbReference type="Proteomes" id="UP000614490">
    <property type="component" value="Unassembled WGS sequence"/>
</dbReference>
<evidence type="ECO:0000259" key="12">
    <source>
        <dbReference type="Pfam" id="PF00535"/>
    </source>
</evidence>
<comment type="function">
    <text evidence="7">Catalyzes the glycosylation of 4,4'-diaponeurosporenoate, i.e. the esterification of glucose at the C1'' position with the carboxyl group of 4,4'-diaponeurosporenic acid, to form glycosyl-4,4'-diaponeurosporenoate. This is a step in the biosynthesis of staphyloxanthin, an orange pigment present in most staphylococci strains.</text>
</comment>
<comment type="similarity">
    <text evidence="9">Belongs to the glycosyltransferase 2 family. CrtQ subfamily.</text>
</comment>
<dbReference type="RefSeq" id="WP_197316377.1">
    <property type="nucleotide sequence ID" value="NZ_JADZSC010000001.1"/>
</dbReference>
<accession>A0A931MUX7</accession>
<evidence type="ECO:0000256" key="3">
    <source>
        <dbReference type="ARBA" id="ARBA00022676"/>
    </source>
</evidence>
<protein>
    <recommendedName>
        <fullName evidence="10">4,4'-diaponeurosporenoate glycosyltransferase</fullName>
    </recommendedName>
</protein>
<evidence type="ECO:0000313" key="13">
    <source>
        <dbReference type="EMBL" id="MBH0229786.1"/>
    </source>
</evidence>
<feature type="transmembrane region" description="Helical" evidence="11">
    <location>
        <begin position="273"/>
        <end position="297"/>
    </location>
</feature>
<evidence type="ECO:0000256" key="1">
    <source>
        <dbReference type="ARBA" id="ARBA00004236"/>
    </source>
</evidence>
<proteinExistence type="inferred from homology"/>
<keyword evidence="3" id="KW-0328">Glycosyltransferase</keyword>
<feature type="domain" description="Glycosyltransferase 2-like" evidence="12">
    <location>
        <begin position="42"/>
        <end position="205"/>
    </location>
</feature>
<reference evidence="13 14" key="1">
    <citation type="journal article" date="2005" name="Int. J. Syst. Evol. Microbiol.">
        <title>Halobacillus yeomjeoni sp. nov., isolated from a marine solar saltern in Korea.</title>
        <authorList>
            <person name="Yoon J.H."/>
            <person name="Kang S.J."/>
            <person name="Lee C.H."/>
            <person name="Oh H.W."/>
            <person name="Oh T.K."/>
        </authorList>
    </citation>
    <scope>NUCLEOTIDE SEQUENCE [LARGE SCALE GENOMIC DNA]</scope>
    <source>
        <strain evidence="13 14">KCTC 3957</strain>
    </source>
</reference>
<dbReference type="GO" id="GO:0016117">
    <property type="term" value="P:carotenoid biosynthetic process"/>
    <property type="evidence" value="ECO:0007669"/>
    <property type="project" value="UniProtKB-KW"/>
</dbReference>
<evidence type="ECO:0000313" key="14">
    <source>
        <dbReference type="Proteomes" id="UP000614490"/>
    </source>
</evidence>
<dbReference type="InterPro" id="IPR029044">
    <property type="entry name" value="Nucleotide-diphossugar_trans"/>
</dbReference>
<dbReference type="EMBL" id="JADZSC010000001">
    <property type="protein sequence ID" value="MBH0229786.1"/>
    <property type="molecule type" value="Genomic_DNA"/>
</dbReference>
<keyword evidence="11" id="KW-0812">Transmembrane</keyword>
<organism evidence="13 14">
    <name type="scientific">Halobacillus yeomjeoni</name>
    <dbReference type="NCBI Taxonomy" id="311194"/>
    <lineage>
        <taxon>Bacteria</taxon>
        <taxon>Bacillati</taxon>
        <taxon>Bacillota</taxon>
        <taxon>Bacilli</taxon>
        <taxon>Bacillales</taxon>
        <taxon>Bacillaceae</taxon>
        <taxon>Halobacillus</taxon>
    </lineage>
</organism>
<dbReference type="PANTHER" id="PTHR43646:SF2">
    <property type="entry name" value="GLYCOSYLTRANSFERASE 2-LIKE DOMAIN-CONTAINING PROTEIN"/>
    <property type="match status" value="1"/>
</dbReference>
<keyword evidence="5" id="KW-0125">Carotenoid biosynthesis</keyword>
<keyword evidence="11" id="KW-1133">Transmembrane helix</keyword>
<keyword evidence="4" id="KW-0808">Transferase</keyword>
<evidence type="ECO:0000256" key="8">
    <source>
        <dbReference type="ARBA" id="ARBA00037904"/>
    </source>
</evidence>
<evidence type="ECO:0000256" key="5">
    <source>
        <dbReference type="ARBA" id="ARBA00022746"/>
    </source>
</evidence>
<dbReference type="Pfam" id="PF00535">
    <property type="entry name" value="Glycos_transf_2"/>
    <property type="match status" value="1"/>
</dbReference>
<evidence type="ECO:0000256" key="2">
    <source>
        <dbReference type="ARBA" id="ARBA00022475"/>
    </source>
</evidence>
<dbReference type="InterPro" id="IPR001173">
    <property type="entry name" value="Glyco_trans_2-like"/>
</dbReference>
<evidence type="ECO:0000256" key="6">
    <source>
        <dbReference type="ARBA" id="ARBA00023136"/>
    </source>
</evidence>
<sequence>MFWLLLLLTIFWTGILVDFLIGLKKIPSMDNVEADEMDEFVSVIIPAKDEQESIRQTIMSLLNQRKVNLEVIAVNDRSEDQTGAIMKDLAEVYPNVKMMNIEHLPSGWLGKNHALSCGVSAAAGTHLLFTDADIKFESQALAKALTYMKEKELDHLTAAPDLRGNSFLLRGLISFFLFGFNYLKRPWTANLKNNKGGMGVGAFQLLTQDCYQSIGGHEAIKMRPDDDLALGMRIKRKGYRQNLVTALNSLSVEWYPNTKAALRGFEKNAFAGLNYSIPLALTALAGVFVSHLFPFLFLFSPVGAVQIISGLNVVLLFYLYALSTKRLTTYPLRLVFALPIFALLFVYMLARALVLTWIRGGIEWRGSRYTLKELKQHFRNNEED</sequence>
<feature type="transmembrane region" description="Helical" evidence="11">
    <location>
        <begin position="334"/>
        <end position="358"/>
    </location>
</feature>
<name>A0A931MUX7_9BACI</name>
<comment type="pathway">
    <text evidence="8">Carotenoid biosynthesis; staphyloxanthin biosynthesis; staphyloxanthin from farnesyl diphosphate: step 4/5.</text>
</comment>